<dbReference type="Proteomes" id="UP000679307">
    <property type="component" value="Chromosome"/>
</dbReference>
<name>A0ABX8EE22_9ACTN</name>
<dbReference type="RefSeq" id="WP_214058093.1">
    <property type="nucleotide sequence ID" value="NZ_BAAAHS010000219.1"/>
</dbReference>
<sequence length="143" mass="15152">MRAPVLLVGYDAAAVRRTRDDFISGGLTNPVLACEDGHEAAAYVLGRAPYAERADHPLPVVLVTALRLPLGSAAEVLRLLRADAGLRRLPVVVTGGDPGDDEIAVLHQHGATYLSGHVAARALLDVIRGLNLPWALERAEPVT</sequence>
<keyword evidence="2" id="KW-1185">Reference proteome</keyword>
<dbReference type="Gene3D" id="3.40.50.2300">
    <property type="match status" value="1"/>
</dbReference>
<protein>
    <submittedName>
        <fullName evidence="1">Response regulator rcp1</fullName>
    </submittedName>
</protein>
<evidence type="ECO:0000313" key="2">
    <source>
        <dbReference type="Proteomes" id="UP000679307"/>
    </source>
</evidence>
<evidence type="ECO:0000313" key="1">
    <source>
        <dbReference type="EMBL" id="QVT78514.1"/>
    </source>
</evidence>
<dbReference type="EMBL" id="CP075371">
    <property type="protein sequence ID" value="QVT78514.1"/>
    <property type="molecule type" value="Genomic_DNA"/>
</dbReference>
<gene>
    <name evidence="1" type="primary">rcp1_1</name>
    <name evidence="1" type="ORF">ENKNEFLB_00891</name>
</gene>
<proteinExistence type="predicted"/>
<organism evidence="1 2">
    <name type="scientific">Nocardioides aquaticus</name>
    <dbReference type="NCBI Taxonomy" id="160826"/>
    <lineage>
        <taxon>Bacteria</taxon>
        <taxon>Bacillati</taxon>
        <taxon>Actinomycetota</taxon>
        <taxon>Actinomycetes</taxon>
        <taxon>Propionibacteriales</taxon>
        <taxon>Nocardioidaceae</taxon>
        <taxon>Nocardioides</taxon>
    </lineage>
</organism>
<dbReference type="InterPro" id="IPR011006">
    <property type="entry name" value="CheY-like_superfamily"/>
</dbReference>
<reference evidence="1 2" key="1">
    <citation type="submission" date="2021-05" db="EMBL/GenBank/DDBJ databases">
        <title>Complete genome of Nocardioides aquaticus KCTC 9944T isolated from meromictic and hypersaline Ekho Lake, Antarctica.</title>
        <authorList>
            <person name="Hwang K."/>
            <person name="Kim K.M."/>
            <person name="Choe H."/>
        </authorList>
    </citation>
    <scope>NUCLEOTIDE SEQUENCE [LARGE SCALE GENOMIC DNA]</scope>
    <source>
        <strain evidence="1 2">KCTC 9944</strain>
    </source>
</reference>
<dbReference type="SUPFAM" id="SSF52172">
    <property type="entry name" value="CheY-like"/>
    <property type="match status" value="1"/>
</dbReference>
<accession>A0ABX8EE22</accession>